<dbReference type="InterPro" id="IPR036168">
    <property type="entry name" value="AP2_Mu_C_sf"/>
</dbReference>
<dbReference type="InterPro" id="IPR001392">
    <property type="entry name" value="Clathrin_mu"/>
</dbReference>
<comment type="subcellular location">
    <subcellularLocation>
        <location evidence="1">Cell membrane</location>
    </subcellularLocation>
    <subcellularLocation>
        <location evidence="2">Membrane</location>
        <location evidence="2">Coated pit</location>
        <topology evidence="2">Peripheral membrane protein</topology>
        <orientation evidence="2">Cytoplasmic side</orientation>
    </subcellularLocation>
</comment>
<evidence type="ECO:0000256" key="3">
    <source>
        <dbReference type="ARBA" id="ARBA00022448"/>
    </source>
</evidence>
<accession>J4U8N4</accession>
<keyword evidence="6" id="KW-0472">Membrane</keyword>
<evidence type="ECO:0000313" key="9">
    <source>
        <dbReference type="EMBL" id="EJT46870.1"/>
    </source>
</evidence>
<dbReference type="VEuPathDB" id="FungiDB:A1Q1_04382"/>
<dbReference type="PROSITE" id="PS00991">
    <property type="entry name" value="CLAT_ADAPTOR_M_2"/>
    <property type="match status" value="1"/>
</dbReference>
<evidence type="ECO:0000313" key="10">
    <source>
        <dbReference type="Proteomes" id="UP000002748"/>
    </source>
</evidence>
<dbReference type="CDD" id="cd09251">
    <property type="entry name" value="AP-2_Mu2_Cterm"/>
    <property type="match status" value="1"/>
</dbReference>
<dbReference type="Gene3D" id="2.60.40.1170">
    <property type="entry name" value="Mu homology domain, subdomain B"/>
    <property type="match status" value="2"/>
</dbReference>
<dbReference type="PROSITE" id="PS00990">
    <property type="entry name" value="CLAT_ADAPTOR_M_1"/>
    <property type="match status" value="1"/>
</dbReference>
<evidence type="ECO:0000256" key="7">
    <source>
        <dbReference type="SAM" id="MobiDB-lite"/>
    </source>
</evidence>
<keyword evidence="3" id="KW-0813">Transport</keyword>
<evidence type="ECO:0000259" key="8">
    <source>
        <dbReference type="PROSITE" id="PS51072"/>
    </source>
</evidence>
<dbReference type="InterPro" id="IPR050431">
    <property type="entry name" value="Adaptor_comp_med_subunit"/>
</dbReference>
<name>J4U8N4_TRIAS</name>
<evidence type="ECO:0000256" key="2">
    <source>
        <dbReference type="ARBA" id="ARBA00004277"/>
    </source>
</evidence>
<dbReference type="Pfam" id="PF00928">
    <property type="entry name" value="Adap_comp_sub"/>
    <property type="match status" value="1"/>
</dbReference>
<feature type="compositionally biased region" description="Basic and acidic residues" evidence="7">
    <location>
        <begin position="564"/>
        <end position="593"/>
    </location>
</feature>
<dbReference type="GeneID" id="25987895"/>
<feature type="region of interest" description="Disordered" evidence="7">
    <location>
        <begin position="512"/>
        <end position="611"/>
    </location>
</feature>
<evidence type="ECO:0000256" key="5">
    <source>
        <dbReference type="ARBA" id="ARBA00022927"/>
    </source>
</evidence>
<evidence type="ECO:0000256" key="6">
    <source>
        <dbReference type="ARBA" id="ARBA00023136"/>
    </source>
</evidence>
<dbReference type="PRINTS" id="PR00314">
    <property type="entry name" value="CLATHRINADPT"/>
</dbReference>
<dbReference type="PROSITE" id="PS51072">
    <property type="entry name" value="MHD"/>
    <property type="match status" value="1"/>
</dbReference>
<comment type="caution">
    <text evidence="9">The sequence shown here is derived from an EMBL/GenBank/DDBJ whole genome shotgun (WGS) entry which is preliminary data.</text>
</comment>
<proteinExistence type="predicted"/>
<keyword evidence="4" id="KW-1003">Cell membrane</keyword>
<gene>
    <name evidence="9" type="ORF">A1Q1_04382</name>
</gene>
<dbReference type="InterPro" id="IPR018240">
    <property type="entry name" value="Clathrin_mu_CS"/>
</dbReference>
<sequence>MLTQQALDLRRLQNPGCVEPGRAIAHHHARINVVLPCPHQQHLHRGCDESRADAAEILDFGYPQNSEIDTLKMYITTEGVKSEMAVREDSSRITIQATGATSWRRADVKYRKNEAFVDVIETVNLLMSKDGSTLRADVDGQILMRAYLSGMPECKFGLNDKLVLDKKGNDNVAKGDSAVELDDCQFHQCVRLGKFDSDRSISFIPPDGEFELMKYRCTSNISLPFKLQTHVIEPTKTRVEYTIHLKASFDSKLQANNVVLKIPTPLSTTKVDSKVGIGKAKYAPGENVIIWKIPKIQGQQECTLTAEAELAHTTTRQAWSRPPIEIDFSGELGSAACQLTFSRHVHCLGTARPIPQGVREVRSCGGRGASVGLLVLGGPAARRTGEILVRLEETLLLPLQADGALTSLVELASAGRLVSADLSPSLLVLHPDEREDYKPPIGHVRATRPDGADVVPPDERLRQLPEPAVSVMSGFRGTALQFPNVACDAVRAWSVSTFRGLRTDAVHKVLPLDAVGGPTGQASAHDEEQHGRRRRERLQGETLSPREEVPGREPADGKAGQGAENDRARRVGDANTAKEDHALESLSQHRDEGKTEEDETSRSAGAHLALLPGTRDVGDARVALDGTDELEAPLCLRHRQAKEGEAHHEDDERGNAAENTLPEILGVLPEVVGEVVELGSA</sequence>
<feature type="region of interest" description="Disordered" evidence="7">
    <location>
        <begin position="438"/>
        <end position="457"/>
    </location>
</feature>
<keyword evidence="5" id="KW-0653">Protein transport</keyword>
<organism evidence="9 10">
    <name type="scientific">Trichosporon asahii var. asahii (strain ATCC 90039 / CBS 2479 / JCM 2466 / KCTC 7840 / NBRC 103889/ NCYC 2677 / UAMH 7654)</name>
    <name type="common">Yeast</name>
    <dbReference type="NCBI Taxonomy" id="1186058"/>
    <lineage>
        <taxon>Eukaryota</taxon>
        <taxon>Fungi</taxon>
        <taxon>Dikarya</taxon>
        <taxon>Basidiomycota</taxon>
        <taxon>Agaricomycotina</taxon>
        <taxon>Tremellomycetes</taxon>
        <taxon>Trichosporonales</taxon>
        <taxon>Trichosporonaceae</taxon>
        <taxon>Trichosporon</taxon>
    </lineage>
</organism>
<dbReference type="RefSeq" id="XP_014178223.1">
    <property type="nucleotide sequence ID" value="XM_014322748.1"/>
</dbReference>
<evidence type="ECO:0000256" key="1">
    <source>
        <dbReference type="ARBA" id="ARBA00004236"/>
    </source>
</evidence>
<dbReference type="PANTHER" id="PTHR10529">
    <property type="entry name" value="AP COMPLEX SUBUNIT MU"/>
    <property type="match status" value="1"/>
</dbReference>
<dbReference type="Proteomes" id="UP000002748">
    <property type="component" value="Unassembled WGS sequence"/>
</dbReference>
<dbReference type="SUPFAM" id="SSF49447">
    <property type="entry name" value="Second domain of Mu2 adaptin subunit (ap50) of ap2 adaptor"/>
    <property type="match status" value="1"/>
</dbReference>
<dbReference type="GO" id="GO:0005886">
    <property type="term" value="C:plasma membrane"/>
    <property type="evidence" value="ECO:0007669"/>
    <property type="project" value="UniProtKB-SubCell"/>
</dbReference>
<dbReference type="AlphaFoldDB" id="J4U8N4"/>
<protein>
    <submittedName>
        <fullName evidence="9">Intracellular protein transport-related protein</fullName>
    </submittedName>
</protein>
<reference evidence="9 10" key="1">
    <citation type="journal article" date="2012" name="Eukaryot. Cell">
        <title>Draft genome sequence of CBS 2479, the standard type strain of Trichosporon asahii.</title>
        <authorList>
            <person name="Yang R.Y."/>
            <person name="Li H.T."/>
            <person name="Zhu H."/>
            <person name="Zhou G.P."/>
            <person name="Wang M."/>
            <person name="Wang L."/>
        </authorList>
    </citation>
    <scope>NUCLEOTIDE SEQUENCE [LARGE SCALE GENOMIC DNA]</scope>
    <source>
        <strain evidence="10">ATCC 90039 / CBS 2479 / JCM 2466 / KCTC 7840 / NCYC 2677 / UAMH 7654</strain>
    </source>
</reference>
<dbReference type="InterPro" id="IPR028565">
    <property type="entry name" value="MHD"/>
</dbReference>
<evidence type="ECO:0000256" key="4">
    <source>
        <dbReference type="ARBA" id="ARBA00022475"/>
    </source>
</evidence>
<dbReference type="KEGG" id="tasa:A1Q1_04382"/>
<dbReference type="EMBL" id="ALBS01000273">
    <property type="protein sequence ID" value="EJT46870.1"/>
    <property type="molecule type" value="Genomic_DNA"/>
</dbReference>
<dbReference type="HOGENOM" id="CLU_025813_0_0_1"/>
<dbReference type="GO" id="GO:0016192">
    <property type="term" value="P:vesicle-mediated transport"/>
    <property type="evidence" value="ECO:0007669"/>
    <property type="project" value="InterPro"/>
</dbReference>
<feature type="compositionally biased region" description="Basic and acidic residues" evidence="7">
    <location>
        <begin position="447"/>
        <end position="457"/>
    </location>
</feature>
<feature type="compositionally biased region" description="Basic and acidic residues" evidence="7">
    <location>
        <begin position="544"/>
        <end position="556"/>
    </location>
</feature>
<dbReference type="OrthoDB" id="10259133at2759"/>
<feature type="domain" description="MHD" evidence="8">
    <location>
        <begin position="112"/>
        <end position="370"/>
    </location>
</feature>
<dbReference type="GO" id="GO:0006886">
    <property type="term" value="P:intracellular protein transport"/>
    <property type="evidence" value="ECO:0007669"/>
    <property type="project" value="InterPro"/>
</dbReference>
<dbReference type="GO" id="GO:0030131">
    <property type="term" value="C:clathrin adaptor complex"/>
    <property type="evidence" value="ECO:0007669"/>
    <property type="project" value="InterPro"/>
</dbReference>
<dbReference type="InterPro" id="IPR043512">
    <property type="entry name" value="Mu2_C"/>
</dbReference>